<dbReference type="OMA" id="KLYLCKW"/>
<dbReference type="PANTHER" id="PTHR16318">
    <property type="entry name" value="GAMMA-SECRETASE SUBUNIT PEN-2"/>
    <property type="match status" value="1"/>
</dbReference>
<dbReference type="AlphaFoldDB" id="A0A8R1HGF4"/>
<keyword evidence="6 8" id="KW-1133">Transmembrane helix</keyword>
<reference evidence="9" key="2">
    <citation type="submission" date="2022-06" db="UniProtKB">
        <authorList>
            <consortium name="EnsemblMetazoa"/>
        </authorList>
    </citation>
    <scope>IDENTIFICATION</scope>
    <source>
        <strain evidence="9">DF5081</strain>
    </source>
</reference>
<dbReference type="Proteomes" id="UP000005237">
    <property type="component" value="Unassembled WGS sequence"/>
</dbReference>
<evidence type="ECO:0000256" key="4">
    <source>
        <dbReference type="ARBA" id="ARBA00022692"/>
    </source>
</evidence>
<evidence type="ECO:0000256" key="8">
    <source>
        <dbReference type="SAM" id="Phobius"/>
    </source>
</evidence>
<dbReference type="GO" id="GO:0007220">
    <property type="term" value="P:Notch receptor processing"/>
    <property type="evidence" value="ECO:0007669"/>
    <property type="project" value="TreeGrafter"/>
</dbReference>
<organism evidence="9 10">
    <name type="scientific">Caenorhabditis japonica</name>
    <dbReference type="NCBI Taxonomy" id="281687"/>
    <lineage>
        <taxon>Eukaryota</taxon>
        <taxon>Metazoa</taxon>
        <taxon>Ecdysozoa</taxon>
        <taxon>Nematoda</taxon>
        <taxon>Chromadorea</taxon>
        <taxon>Rhabditida</taxon>
        <taxon>Rhabditina</taxon>
        <taxon>Rhabditomorpha</taxon>
        <taxon>Rhabditoidea</taxon>
        <taxon>Rhabditidae</taxon>
        <taxon>Peloderinae</taxon>
        <taxon>Caenorhabditis</taxon>
    </lineage>
</organism>
<dbReference type="GO" id="GO:0048598">
    <property type="term" value="P:embryonic morphogenesis"/>
    <property type="evidence" value="ECO:0007669"/>
    <property type="project" value="EnsemblMetazoa"/>
</dbReference>
<feature type="transmembrane region" description="Helical" evidence="8">
    <location>
        <begin position="56"/>
        <end position="81"/>
    </location>
</feature>
<evidence type="ECO:0000256" key="1">
    <source>
        <dbReference type="ARBA" id="ARBA00004141"/>
    </source>
</evidence>
<comment type="subcellular location">
    <subcellularLocation>
        <location evidence="1">Membrane</location>
        <topology evidence="1">Multi-pass membrane protein</topology>
    </subcellularLocation>
</comment>
<dbReference type="GO" id="GO:0007281">
    <property type="term" value="P:germ cell development"/>
    <property type="evidence" value="ECO:0007669"/>
    <property type="project" value="EnsemblMetazoa"/>
</dbReference>
<name>A0A8R1HGF4_CAEJA</name>
<evidence type="ECO:0000256" key="3">
    <source>
        <dbReference type="ARBA" id="ARBA00018306"/>
    </source>
</evidence>
<feature type="transmembrane region" description="Helical" evidence="8">
    <location>
        <begin position="20"/>
        <end position="44"/>
    </location>
</feature>
<evidence type="ECO:0000256" key="5">
    <source>
        <dbReference type="ARBA" id="ARBA00022976"/>
    </source>
</evidence>
<evidence type="ECO:0000256" key="7">
    <source>
        <dbReference type="ARBA" id="ARBA00023136"/>
    </source>
</evidence>
<reference evidence="10" key="1">
    <citation type="submission" date="2010-08" db="EMBL/GenBank/DDBJ databases">
        <authorList>
            <consortium name="Caenorhabditis japonica Sequencing Consortium"/>
            <person name="Wilson R.K."/>
        </authorList>
    </citation>
    <scope>NUCLEOTIDE SEQUENCE [LARGE SCALE GENOMIC DNA]</scope>
    <source>
        <strain evidence="10">DF5081</strain>
    </source>
</reference>
<dbReference type="GO" id="GO:0007219">
    <property type="term" value="P:Notch signaling pathway"/>
    <property type="evidence" value="ECO:0007669"/>
    <property type="project" value="UniProtKB-KW"/>
</dbReference>
<dbReference type="Pfam" id="PF10251">
    <property type="entry name" value="PEN-2"/>
    <property type="match status" value="1"/>
</dbReference>
<dbReference type="GO" id="GO:0045165">
    <property type="term" value="P:cell fate commitment"/>
    <property type="evidence" value="ECO:0007669"/>
    <property type="project" value="EnsemblMetazoa"/>
</dbReference>
<accession>A0A8R1HGF4</accession>
<dbReference type="InterPro" id="IPR019379">
    <property type="entry name" value="Gamma_Secretase_Asp_P_PEN2"/>
</dbReference>
<dbReference type="GO" id="GO:0070765">
    <property type="term" value="C:gamma-secretase complex"/>
    <property type="evidence" value="ECO:0007669"/>
    <property type="project" value="TreeGrafter"/>
</dbReference>
<keyword evidence="10" id="KW-1185">Reference proteome</keyword>
<dbReference type="GO" id="GO:0009792">
    <property type="term" value="P:embryo development ending in birth or egg hatching"/>
    <property type="evidence" value="ECO:0007669"/>
    <property type="project" value="EnsemblMetazoa"/>
</dbReference>
<evidence type="ECO:0000313" key="9">
    <source>
        <dbReference type="EnsemblMetazoa" id="CJA00683.1"/>
    </source>
</evidence>
<sequence>MDISKLSDVKRVDLCKKYFLIGFCLLPLVWIVNTFWFFSDAFCFPINPHRRQIRKYVIGSIIGSLFWAILIASWEIFFQYYRAQGLVWSDKLTFVFPTGRV</sequence>
<evidence type="ECO:0000256" key="2">
    <source>
        <dbReference type="ARBA" id="ARBA00009607"/>
    </source>
</evidence>
<evidence type="ECO:0000256" key="6">
    <source>
        <dbReference type="ARBA" id="ARBA00022989"/>
    </source>
</evidence>
<dbReference type="PANTHER" id="PTHR16318:SF0">
    <property type="entry name" value="GAMMA-SECRETASE SUBUNIT PEN-2"/>
    <property type="match status" value="1"/>
</dbReference>
<keyword evidence="5" id="KW-0914">Notch signaling pathway</keyword>
<comment type="similarity">
    <text evidence="2">Belongs to the PEN-2 family.</text>
</comment>
<keyword evidence="7 8" id="KW-0472">Membrane</keyword>
<dbReference type="EnsemblMetazoa" id="CJA00683.1">
    <property type="protein sequence ID" value="CJA00683.1"/>
    <property type="gene ID" value="WBGene00119887"/>
</dbReference>
<keyword evidence="4 8" id="KW-0812">Transmembrane</keyword>
<dbReference type="GO" id="GO:0160094">
    <property type="term" value="P:nematode pharynx development"/>
    <property type="evidence" value="ECO:0007669"/>
    <property type="project" value="EnsemblMetazoa"/>
</dbReference>
<proteinExistence type="inferred from homology"/>
<protein>
    <recommendedName>
        <fullName evidence="3">Gamma-secretase subunit PEN-2</fullName>
    </recommendedName>
</protein>
<evidence type="ECO:0000313" key="10">
    <source>
        <dbReference type="Proteomes" id="UP000005237"/>
    </source>
</evidence>